<gene>
    <name evidence="2" type="ORF">ECRASSUSDP1_LOCUS9315</name>
</gene>
<name>A0AAD1UHG8_EUPCR</name>
<dbReference type="EMBL" id="CAMPGE010009153">
    <property type="protein sequence ID" value="CAI2368026.1"/>
    <property type="molecule type" value="Genomic_DNA"/>
</dbReference>
<evidence type="ECO:0000313" key="3">
    <source>
        <dbReference type="Proteomes" id="UP001295684"/>
    </source>
</evidence>
<sequence>MGSKCCCSKRDEKVRIVNTDPQDYIMDNPQSARNNDKKKMRRKKRKSKKTIKPPKNNMSNYKMVRKSHEENSEESKVKLRKSTKNISEFDFSELLDDFEDQAAEENYLKTYQNTFTNATQEKKPSSTAFLAQQLKCQKQNHRKSMHNILEATPRGSDMFSQATPKANKLRRKMTDAKYQGKVIGFNEGIQFKRDMTFRERERGTKIFHFSVV</sequence>
<organism evidence="2 3">
    <name type="scientific">Euplotes crassus</name>
    <dbReference type="NCBI Taxonomy" id="5936"/>
    <lineage>
        <taxon>Eukaryota</taxon>
        <taxon>Sar</taxon>
        <taxon>Alveolata</taxon>
        <taxon>Ciliophora</taxon>
        <taxon>Intramacronucleata</taxon>
        <taxon>Spirotrichea</taxon>
        <taxon>Hypotrichia</taxon>
        <taxon>Euplotida</taxon>
        <taxon>Euplotidae</taxon>
        <taxon>Moneuplotes</taxon>
    </lineage>
</organism>
<dbReference type="Proteomes" id="UP001295684">
    <property type="component" value="Unassembled WGS sequence"/>
</dbReference>
<proteinExistence type="predicted"/>
<accession>A0AAD1UHG8</accession>
<evidence type="ECO:0000313" key="2">
    <source>
        <dbReference type="EMBL" id="CAI2368026.1"/>
    </source>
</evidence>
<feature type="compositionally biased region" description="Basic residues" evidence="1">
    <location>
        <begin position="36"/>
        <end position="52"/>
    </location>
</feature>
<evidence type="ECO:0000256" key="1">
    <source>
        <dbReference type="SAM" id="MobiDB-lite"/>
    </source>
</evidence>
<feature type="region of interest" description="Disordered" evidence="1">
    <location>
        <begin position="19"/>
        <end position="76"/>
    </location>
</feature>
<protein>
    <submittedName>
        <fullName evidence="2">Uncharacterized protein</fullName>
    </submittedName>
</protein>
<comment type="caution">
    <text evidence="2">The sequence shown here is derived from an EMBL/GenBank/DDBJ whole genome shotgun (WGS) entry which is preliminary data.</text>
</comment>
<reference evidence="2" key="1">
    <citation type="submission" date="2023-07" db="EMBL/GenBank/DDBJ databases">
        <authorList>
            <consortium name="AG Swart"/>
            <person name="Singh M."/>
            <person name="Singh A."/>
            <person name="Seah K."/>
            <person name="Emmerich C."/>
        </authorList>
    </citation>
    <scope>NUCLEOTIDE SEQUENCE</scope>
    <source>
        <strain evidence="2">DP1</strain>
    </source>
</reference>
<dbReference type="AlphaFoldDB" id="A0AAD1UHG8"/>
<feature type="compositionally biased region" description="Basic and acidic residues" evidence="1">
    <location>
        <begin position="66"/>
        <end position="76"/>
    </location>
</feature>
<keyword evidence="3" id="KW-1185">Reference proteome</keyword>